<dbReference type="PANTHER" id="PTHR12526:SF630">
    <property type="entry name" value="GLYCOSYLTRANSFERASE"/>
    <property type="match status" value="1"/>
</dbReference>
<reference evidence="3" key="1">
    <citation type="journal article" date="2014" name="FEMS Microbiol. Lett.">
        <title>Draft Genomic DNA Sequence of the Facultatively Methylotrophic Bacterium Acidomonas methanolica type strain MB58.</title>
        <authorList>
            <person name="Higashiura N."/>
            <person name="Hadano H."/>
            <person name="Hirakawa H."/>
            <person name="Matsutani M."/>
            <person name="Takabe S."/>
            <person name="Matsushita K."/>
            <person name="Azuma Y."/>
        </authorList>
    </citation>
    <scope>NUCLEOTIDE SEQUENCE [LARGE SCALE GENOMIC DNA]</scope>
    <source>
        <strain evidence="3">MB58</strain>
    </source>
</reference>
<dbReference type="SUPFAM" id="SSF53756">
    <property type="entry name" value="UDP-Glycosyltransferase/glycogen phosphorylase"/>
    <property type="match status" value="1"/>
</dbReference>
<gene>
    <name evidence="2" type="ORF">Amme_104_012</name>
</gene>
<dbReference type="Proteomes" id="UP000019760">
    <property type="component" value="Unassembled WGS sequence"/>
</dbReference>
<keyword evidence="3" id="KW-1185">Reference proteome</keyword>
<feature type="region of interest" description="Disordered" evidence="1">
    <location>
        <begin position="332"/>
        <end position="354"/>
    </location>
</feature>
<reference evidence="2 3" key="2">
    <citation type="journal article" date="2014" name="FEMS Microbiol. Lett.">
        <title>Draft genomic DNA sequence of the facultatively methylotrophic bacterium Acidomonas methanolica type strain MB58.</title>
        <authorList>
            <person name="Higashiura N."/>
            <person name="Hadano H."/>
            <person name="Hirakawa H."/>
            <person name="Matsutani M."/>
            <person name="Takabe S."/>
            <person name="Matsushita K."/>
            <person name="Azuma Y."/>
        </authorList>
    </citation>
    <scope>NUCLEOTIDE SEQUENCE [LARGE SCALE GENOMIC DNA]</scope>
    <source>
        <strain evidence="2 3">MB58</strain>
    </source>
</reference>
<proteinExistence type="predicted"/>
<dbReference type="RefSeq" id="WP_239641725.1">
    <property type="nucleotide sequence ID" value="NZ_BAND01000103.1"/>
</dbReference>
<dbReference type="PANTHER" id="PTHR12526">
    <property type="entry name" value="GLYCOSYLTRANSFERASE"/>
    <property type="match status" value="1"/>
</dbReference>
<dbReference type="GO" id="GO:0016757">
    <property type="term" value="F:glycosyltransferase activity"/>
    <property type="evidence" value="ECO:0007669"/>
    <property type="project" value="UniProtKB-ARBA"/>
</dbReference>
<comment type="caution">
    <text evidence="2">The sequence shown here is derived from an EMBL/GenBank/DDBJ whole genome shotgun (WGS) entry which is preliminary data.</text>
</comment>
<dbReference type="Pfam" id="PF13692">
    <property type="entry name" value="Glyco_trans_1_4"/>
    <property type="match status" value="1"/>
</dbReference>
<dbReference type="EMBL" id="BAND01000103">
    <property type="protein sequence ID" value="GAJ30104.1"/>
    <property type="molecule type" value="Genomic_DNA"/>
</dbReference>
<sequence>MNGLVEQAELHLYEVCSRGPAVFGLDSRITTHRLSDRSVSLLASWPRLVLSLARDLRRRRIDTLVAVESTHALYAVPAARLAGCRVIVWEHFNFHTDLGKRKRRWGRRVAARYADDVVTLTERDLDLWREGARPRARLTAIANIAPPVVATPYGIGRRTVLALGRFCAQKGFERLLAAWALVEADPRGAEWRLTIHGDGPDRARLDEQSASLARVAIHPPRADAFALYEEAGLFAASSRREGLPMVLLEAAAHGVPAVAFDCETGPGEIIARDVSGMLVPEGDVPALAEALLTLMADPAARCRMSEGARARARTFCRDSILARWSALLRLPPPPAVQSEADESAIEQGGRHEAA</sequence>
<name>A0A023D7L3_ACIMT</name>
<organism evidence="2 3">
    <name type="scientific">Acidomonas methanolica NBRC 104435</name>
    <dbReference type="NCBI Taxonomy" id="1231351"/>
    <lineage>
        <taxon>Bacteria</taxon>
        <taxon>Pseudomonadati</taxon>
        <taxon>Pseudomonadota</taxon>
        <taxon>Alphaproteobacteria</taxon>
        <taxon>Acetobacterales</taxon>
        <taxon>Acetobacteraceae</taxon>
        <taxon>Acidomonas</taxon>
    </lineage>
</organism>
<evidence type="ECO:0000313" key="3">
    <source>
        <dbReference type="Proteomes" id="UP000019760"/>
    </source>
</evidence>
<dbReference type="AlphaFoldDB" id="A0A023D7L3"/>
<accession>A0A023D7L3</accession>
<evidence type="ECO:0000256" key="1">
    <source>
        <dbReference type="SAM" id="MobiDB-lite"/>
    </source>
</evidence>
<dbReference type="Gene3D" id="3.40.50.2000">
    <property type="entry name" value="Glycogen Phosphorylase B"/>
    <property type="match status" value="2"/>
</dbReference>
<protein>
    <submittedName>
        <fullName evidence="2">Lipopolysaccharide core biosynthesis protein WbcM</fullName>
    </submittedName>
</protein>
<evidence type="ECO:0000313" key="2">
    <source>
        <dbReference type="EMBL" id="GAJ30104.1"/>
    </source>
</evidence>